<feature type="domain" description="MoaB/Mog" evidence="6">
    <location>
        <begin position="10"/>
        <end position="154"/>
    </location>
</feature>
<reference evidence="7" key="1">
    <citation type="submission" date="2022-11" db="EMBL/GenBank/DDBJ databases">
        <title>Larsenimonas rhizosphaerae sp. nov., isolated from a tidal mudflat.</title>
        <authorList>
            <person name="Lee S.D."/>
            <person name="Kim I.S."/>
        </authorList>
    </citation>
    <scope>NUCLEOTIDE SEQUENCE</scope>
    <source>
        <strain evidence="7">GH2-1</strain>
    </source>
</reference>
<comment type="similarity">
    <text evidence="2 5">Belongs to the MoaB/Mog family.</text>
</comment>
<evidence type="ECO:0000259" key="6">
    <source>
        <dbReference type="SMART" id="SM00852"/>
    </source>
</evidence>
<proteinExistence type="inferred from homology"/>
<dbReference type="SUPFAM" id="SSF53218">
    <property type="entry name" value="Molybdenum cofactor biosynthesis proteins"/>
    <property type="match status" value="1"/>
</dbReference>
<dbReference type="InterPro" id="IPR008284">
    <property type="entry name" value="MoCF_biosynth_CS"/>
</dbReference>
<dbReference type="InterPro" id="IPR013484">
    <property type="entry name" value="MoaB_proteobac"/>
</dbReference>
<evidence type="ECO:0000313" key="8">
    <source>
        <dbReference type="Proteomes" id="UP001165678"/>
    </source>
</evidence>
<dbReference type="Pfam" id="PF00994">
    <property type="entry name" value="MoCF_biosynth"/>
    <property type="match status" value="1"/>
</dbReference>
<evidence type="ECO:0000256" key="1">
    <source>
        <dbReference type="ARBA" id="ARBA00005046"/>
    </source>
</evidence>
<gene>
    <name evidence="7" type="primary">moaB</name>
    <name evidence="7" type="ORF">OQ287_03760</name>
</gene>
<accession>A0AA41ZF13</accession>
<protein>
    <recommendedName>
        <fullName evidence="3 5">Molybdenum cofactor biosynthesis protein B</fullName>
    </recommendedName>
</protein>
<dbReference type="Gene3D" id="3.40.980.10">
    <property type="entry name" value="MoaB/Mog-like domain"/>
    <property type="match status" value="1"/>
</dbReference>
<keyword evidence="4 5" id="KW-0501">Molybdenum cofactor biosynthesis</keyword>
<evidence type="ECO:0000256" key="2">
    <source>
        <dbReference type="ARBA" id="ARBA00006112"/>
    </source>
</evidence>
<dbReference type="PROSITE" id="PS01078">
    <property type="entry name" value="MOCF_BIOSYNTHESIS_1"/>
    <property type="match status" value="1"/>
</dbReference>
<sequence>MKDFMPLNVAILTVSDTRTTENDGSGDYLEVALTNAGHRCAERRIVADDVYRIRADVSCWIADPAINVIITTGGTGFTGRDTTPDALEPLFDQPIPGFGELFRQLSRKEVGSSTLQSRCVAGFVNHTLIFALPGSTNACRTGWEQILIEQLDSRHQPCNFANLVNGGSGHHG</sequence>
<dbReference type="InterPro" id="IPR012245">
    <property type="entry name" value="MoaB"/>
</dbReference>
<dbReference type="NCBIfam" id="TIGR00177">
    <property type="entry name" value="molyb_syn"/>
    <property type="match status" value="1"/>
</dbReference>
<evidence type="ECO:0000256" key="3">
    <source>
        <dbReference type="ARBA" id="ARBA00015262"/>
    </source>
</evidence>
<dbReference type="SMART" id="SM00852">
    <property type="entry name" value="MoCF_biosynth"/>
    <property type="match status" value="1"/>
</dbReference>
<dbReference type="PANTHER" id="PTHR43232:SF2">
    <property type="entry name" value="MOLYBDENUM COFACTOR BIOSYNTHESIS PROTEIN B"/>
    <property type="match status" value="1"/>
</dbReference>
<dbReference type="PIRSF" id="PIRSF006443">
    <property type="entry name" value="MoaB"/>
    <property type="match status" value="1"/>
</dbReference>
<dbReference type="InterPro" id="IPR001453">
    <property type="entry name" value="MoaB/Mog_dom"/>
</dbReference>
<organism evidence="7 8">
    <name type="scientific">Larsenimonas rhizosphaerae</name>
    <dbReference type="NCBI Taxonomy" id="2944682"/>
    <lineage>
        <taxon>Bacteria</taxon>
        <taxon>Pseudomonadati</taxon>
        <taxon>Pseudomonadota</taxon>
        <taxon>Gammaproteobacteria</taxon>
        <taxon>Oceanospirillales</taxon>
        <taxon>Halomonadaceae</taxon>
        <taxon>Larsenimonas</taxon>
    </lineage>
</organism>
<evidence type="ECO:0000256" key="4">
    <source>
        <dbReference type="ARBA" id="ARBA00023150"/>
    </source>
</evidence>
<dbReference type="GO" id="GO:0006777">
    <property type="term" value="P:Mo-molybdopterin cofactor biosynthetic process"/>
    <property type="evidence" value="ECO:0007669"/>
    <property type="project" value="UniProtKB-UniRule"/>
</dbReference>
<comment type="function">
    <text evidence="5">May be involved in the biosynthesis of molybdopterin.</text>
</comment>
<name>A0AA41ZF13_9GAMM</name>
<comment type="caution">
    <text evidence="7">The sequence shown here is derived from an EMBL/GenBank/DDBJ whole genome shotgun (WGS) entry which is preliminary data.</text>
</comment>
<evidence type="ECO:0000256" key="5">
    <source>
        <dbReference type="PIRNR" id="PIRNR006443"/>
    </source>
</evidence>
<dbReference type="PANTHER" id="PTHR43232">
    <property type="entry name" value="MOLYBDENUM COFACTOR BIOSYNTHESIS PROTEIN B"/>
    <property type="match status" value="1"/>
</dbReference>
<dbReference type="CDD" id="cd00886">
    <property type="entry name" value="MogA_MoaB"/>
    <property type="match status" value="1"/>
</dbReference>
<dbReference type="NCBIfam" id="TIGR02667">
    <property type="entry name" value="moaB_proteo"/>
    <property type="match status" value="1"/>
</dbReference>
<comment type="pathway">
    <text evidence="1 5">Cofactor biosynthesis; molybdopterin biosynthesis.</text>
</comment>
<dbReference type="RefSeq" id="WP_265895635.1">
    <property type="nucleotide sequence ID" value="NZ_JAPIVE010000001.1"/>
</dbReference>
<dbReference type="AlphaFoldDB" id="A0AA41ZF13"/>
<dbReference type="GO" id="GO:0005829">
    <property type="term" value="C:cytosol"/>
    <property type="evidence" value="ECO:0007669"/>
    <property type="project" value="TreeGrafter"/>
</dbReference>
<keyword evidence="8" id="KW-1185">Reference proteome</keyword>
<evidence type="ECO:0000313" key="7">
    <source>
        <dbReference type="EMBL" id="MCX2523345.1"/>
    </source>
</evidence>
<dbReference type="InterPro" id="IPR036425">
    <property type="entry name" value="MoaB/Mog-like_dom_sf"/>
</dbReference>
<dbReference type="EMBL" id="JAPIVE010000001">
    <property type="protein sequence ID" value="MCX2523345.1"/>
    <property type="molecule type" value="Genomic_DNA"/>
</dbReference>
<dbReference type="Proteomes" id="UP001165678">
    <property type="component" value="Unassembled WGS sequence"/>
</dbReference>